<feature type="active site" evidence="5 6">
    <location>
        <position position="265"/>
    </location>
</feature>
<dbReference type="InterPro" id="IPR022683">
    <property type="entry name" value="Calpain_III"/>
</dbReference>
<reference evidence="9" key="1">
    <citation type="submission" date="2014-01" db="EMBL/GenBank/DDBJ databases">
        <title>The Genome Sequence of Anopheles farauti FAR1 (V2).</title>
        <authorList>
            <consortium name="The Broad Institute Genomics Platform"/>
            <person name="Neafsey D.E."/>
            <person name="Besansky N."/>
            <person name="Howell P."/>
            <person name="Walton C."/>
            <person name="Young S.K."/>
            <person name="Zeng Q."/>
            <person name="Gargeya S."/>
            <person name="Fitzgerald M."/>
            <person name="Haas B."/>
            <person name="Abouelleil A."/>
            <person name="Allen A.W."/>
            <person name="Alvarado L."/>
            <person name="Arachchi H.M."/>
            <person name="Berlin A.M."/>
            <person name="Chapman S.B."/>
            <person name="Gainer-Dewar J."/>
            <person name="Goldberg J."/>
            <person name="Griggs A."/>
            <person name="Gujja S."/>
            <person name="Hansen M."/>
            <person name="Howarth C."/>
            <person name="Imamovic A."/>
            <person name="Ireland A."/>
            <person name="Larimer J."/>
            <person name="McCowan C."/>
            <person name="Murphy C."/>
            <person name="Pearson M."/>
            <person name="Poon T.W."/>
            <person name="Priest M."/>
            <person name="Roberts A."/>
            <person name="Saif S."/>
            <person name="Shea T."/>
            <person name="Sisk P."/>
            <person name="Sykes S."/>
            <person name="Wortman J."/>
            <person name="Nusbaum C."/>
            <person name="Birren B."/>
        </authorList>
    </citation>
    <scope>NUCLEOTIDE SEQUENCE [LARGE SCALE GENOMIC DNA]</scope>
    <source>
        <strain evidence="9">FAR1</strain>
    </source>
</reference>
<name>A0A182QLV0_9DIPT</name>
<dbReference type="EnsemblMetazoa" id="AFAF012803-RA">
    <property type="protein sequence ID" value="AFAF012803-PA"/>
    <property type="gene ID" value="AFAF012803"/>
</dbReference>
<dbReference type="GO" id="GO:0006508">
    <property type="term" value="P:proteolysis"/>
    <property type="evidence" value="ECO:0007669"/>
    <property type="project" value="UniProtKB-KW"/>
</dbReference>
<dbReference type="AlphaFoldDB" id="A0A182QLV0"/>
<protein>
    <recommendedName>
        <fullName evidence="7">Calpain catalytic domain-containing protein</fullName>
    </recommendedName>
</protein>
<dbReference type="Gene3D" id="3.90.70.10">
    <property type="entry name" value="Cysteine proteinases"/>
    <property type="match status" value="1"/>
</dbReference>
<dbReference type="Proteomes" id="UP000075886">
    <property type="component" value="Unassembled WGS sequence"/>
</dbReference>
<dbReference type="SUPFAM" id="SSF54001">
    <property type="entry name" value="Cysteine proteinases"/>
    <property type="match status" value="1"/>
</dbReference>
<keyword evidence="4 6" id="KW-0788">Thiol protease</keyword>
<dbReference type="InterPro" id="IPR038765">
    <property type="entry name" value="Papain-like_cys_pep_sf"/>
</dbReference>
<sequence>MNFMHLSFNDADEQRDDGWTIASEESPSKSEHFYSLRARCLAEGSLYEDLEFPANDFSIYRSELPPGDSANVRPFAWKRPGEISDQPKFVTEGYSRFDVTQGSLGNCWFISSCASLTSHPELFERVVPQDNGEFEDEQYAGLFHFYFWQYGQWVEVIVDDRLPVTEDNQLLYICSSVANEFWGALVEKAYAKLHGSYEALISGRGLEGMVDLTGGITEHYTLKGNEPEDLFEIVESNLARRALITAGIKKDEQGKLASVNLVGSHEYSVSKVYRLEAKKHLLDFGGEEPELVKLICVRNPWGGTEWTGAWSDSSIEWMAVIEEKMAELNAVKEDGEFWMEFADFVSYFDDISMCRQCPSLLSEQQRSCHPWELLSGKGAWRQESTAGGSDERGFWKNPQFFFKLTAKNSAEGEGGNEAKVRVSMGLMQKHNRTKETRLLPMQLLVYPMAEHVTPGVRNRLPRTFFENVKPVECDRGGFKTLREIVVRYTLPPGRYVVVPHTWKPGKEGEFLLRVFSEGSLTALSSRPTDVKRWYENRYFLQIPLMKIACRVVKFVIDWWNK</sequence>
<dbReference type="PRINTS" id="PR00704">
    <property type="entry name" value="CALPAIN"/>
</dbReference>
<dbReference type="PANTHER" id="PTHR10183:SF433">
    <property type="entry name" value="CALPAIN-A-RELATED"/>
    <property type="match status" value="1"/>
</dbReference>
<feature type="domain" description="Calpain catalytic" evidence="7">
    <location>
        <begin position="46"/>
        <end position="357"/>
    </location>
</feature>
<dbReference type="PANTHER" id="PTHR10183">
    <property type="entry name" value="CALPAIN"/>
    <property type="match status" value="1"/>
</dbReference>
<dbReference type="EMBL" id="AXCN02001104">
    <property type="status" value="NOT_ANNOTATED_CDS"/>
    <property type="molecule type" value="Genomic_DNA"/>
</dbReference>
<feature type="active site" evidence="5 6">
    <location>
        <position position="107"/>
    </location>
</feature>
<dbReference type="InterPro" id="IPR036213">
    <property type="entry name" value="Calpain_III_sf"/>
</dbReference>
<dbReference type="STRING" id="69004.A0A182QLV0"/>
<evidence type="ECO:0000256" key="5">
    <source>
        <dbReference type="PIRSR" id="PIRSR622684-1"/>
    </source>
</evidence>
<evidence type="ECO:0000313" key="8">
    <source>
        <dbReference type="EnsemblMetazoa" id="AFAF012803-PA"/>
    </source>
</evidence>
<dbReference type="GO" id="GO:0004198">
    <property type="term" value="F:calcium-dependent cysteine-type endopeptidase activity"/>
    <property type="evidence" value="ECO:0007669"/>
    <property type="project" value="InterPro"/>
</dbReference>
<dbReference type="Gene3D" id="2.60.120.380">
    <property type="match status" value="1"/>
</dbReference>
<comment type="similarity">
    <text evidence="1">Belongs to the peptidase C2 family.</text>
</comment>
<evidence type="ECO:0000256" key="3">
    <source>
        <dbReference type="ARBA" id="ARBA00022801"/>
    </source>
</evidence>
<organism evidence="8 9">
    <name type="scientific">Anopheles farauti</name>
    <dbReference type="NCBI Taxonomy" id="69004"/>
    <lineage>
        <taxon>Eukaryota</taxon>
        <taxon>Metazoa</taxon>
        <taxon>Ecdysozoa</taxon>
        <taxon>Arthropoda</taxon>
        <taxon>Hexapoda</taxon>
        <taxon>Insecta</taxon>
        <taxon>Pterygota</taxon>
        <taxon>Neoptera</taxon>
        <taxon>Endopterygota</taxon>
        <taxon>Diptera</taxon>
        <taxon>Nematocera</taxon>
        <taxon>Culicoidea</taxon>
        <taxon>Culicidae</taxon>
        <taxon>Anophelinae</taxon>
        <taxon>Anopheles</taxon>
    </lineage>
</organism>
<dbReference type="GO" id="GO:0005737">
    <property type="term" value="C:cytoplasm"/>
    <property type="evidence" value="ECO:0007669"/>
    <property type="project" value="TreeGrafter"/>
</dbReference>
<dbReference type="PROSITE" id="PS00139">
    <property type="entry name" value="THIOL_PROTEASE_CYS"/>
    <property type="match status" value="1"/>
</dbReference>
<keyword evidence="2 6" id="KW-0645">Protease</keyword>
<accession>A0A182QLV0</accession>
<dbReference type="Pfam" id="PF01067">
    <property type="entry name" value="Calpain_III"/>
    <property type="match status" value="1"/>
</dbReference>
<proteinExistence type="inferred from homology"/>
<dbReference type="InterPro" id="IPR001300">
    <property type="entry name" value="Peptidase_C2_calpain_cat"/>
</dbReference>
<evidence type="ECO:0000256" key="6">
    <source>
        <dbReference type="PROSITE-ProRule" id="PRU00239"/>
    </source>
</evidence>
<evidence type="ECO:0000256" key="2">
    <source>
        <dbReference type="ARBA" id="ARBA00022670"/>
    </source>
</evidence>
<dbReference type="CDD" id="cd00044">
    <property type="entry name" value="CysPc"/>
    <property type="match status" value="1"/>
</dbReference>
<dbReference type="Pfam" id="PF00648">
    <property type="entry name" value="Peptidase_C2"/>
    <property type="match status" value="1"/>
</dbReference>
<evidence type="ECO:0000259" key="7">
    <source>
        <dbReference type="PROSITE" id="PS50203"/>
    </source>
</evidence>
<dbReference type="SUPFAM" id="SSF49758">
    <property type="entry name" value="Calpain large subunit, middle domain (domain III)"/>
    <property type="match status" value="1"/>
</dbReference>
<evidence type="ECO:0000256" key="4">
    <source>
        <dbReference type="ARBA" id="ARBA00022807"/>
    </source>
</evidence>
<keyword evidence="3 6" id="KW-0378">Hydrolase</keyword>
<dbReference type="InterPro" id="IPR022682">
    <property type="entry name" value="Calpain_domain_III"/>
</dbReference>
<dbReference type="SMART" id="SM00230">
    <property type="entry name" value="CysPc"/>
    <property type="match status" value="1"/>
</dbReference>
<keyword evidence="9" id="KW-1185">Reference proteome</keyword>
<dbReference type="SMART" id="SM00720">
    <property type="entry name" value="calpain_III"/>
    <property type="match status" value="1"/>
</dbReference>
<feature type="active site" evidence="5 6">
    <location>
        <position position="299"/>
    </location>
</feature>
<dbReference type="InterPro" id="IPR000169">
    <property type="entry name" value="Pept_cys_AS"/>
</dbReference>
<evidence type="ECO:0000256" key="1">
    <source>
        <dbReference type="ARBA" id="ARBA00007623"/>
    </source>
</evidence>
<reference evidence="8" key="2">
    <citation type="submission" date="2020-05" db="UniProtKB">
        <authorList>
            <consortium name="EnsemblMetazoa"/>
        </authorList>
    </citation>
    <scope>IDENTIFICATION</scope>
    <source>
        <strain evidence="8">FAR1</strain>
    </source>
</reference>
<dbReference type="VEuPathDB" id="VectorBase:AFAF012803"/>
<dbReference type="FunFam" id="3.90.70.10:FF:000054">
    <property type="entry name" value="Calpain 14"/>
    <property type="match status" value="1"/>
</dbReference>
<dbReference type="PROSITE" id="PS50203">
    <property type="entry name" value="CALPAIN_CAT"/>
    <property type="match status" value="1"/>
</dbReference>
<dbReference type="InterPro" id="IPR022684">
    <property type="entry name" value="Calpain_cysteine_protease"/>
</dbReference>
<evidence type="ECO:0000313" key="9">
    <source>
        <dbReference type="Proteomes" id="UP000075886"/>
    </source>
</evidence>